<gene>
    <name evidence="2" type="ORF">CLOTH_07410</name>
</gene>
<organism evidence="2 3">
    <name type="scientific">Alkalithermobacter paradoxus</name>
    <dbReference type="NCBI Taxonomy" id="29349"/>
    <lineage>
        <taxon>Bacteria</taxon>
        <taxon>Bacillati</taxon>
        <taxon>Bacillota</taxon>
        <taxon>Clostridia</taxon>
        <taxon>Peptostreptococcales</taxon>
        <taxon>Tepidibacteraceae</taxon>
        <taxon>Alkalithermobacter</taxon>
    </lineage>
</organism>
<keyword evidence="3" id="KW-1185">Reference proteome</keyword>
<name>A0A1V4I9Z8_9FIRM</name>
<sequence>MFNILKNDKGLTLIEIVMAIAILGIVIIPISSMFVDVAVLNTTSKHKLKALSFAQKYMENIKSLENINQIQKIYIEDDYEILVKIEEEDSREITYKDESTDNSDVISNIYNLIIVSEGNIIKIIGEENFLISVDVNTNIVSYKDKWNKNATYDLKEKLNSISITVTGTNIDFRFNSKSLPNDKRLQEKDRPYTIGIKLNHDIDIYTNVTSNNNYIKYNIYDGGKVVNGNSVYKGSGNQKIYPYKSDQNEEKKVYLKIYKISITVMRKGKELESINGYIRTIDGKIQ</sequence>
<evidence type="ECO:0000313" key="3">
    <source>
        <dbReference type="Proteomes" id="UP000190140"/>
    </source>
</evidence>
<dbReference type="STRING" id="29349.CLOTH_07410"/>
<accession>A0A1V4I9Z8</accession>
<comment type="caution">
    <text evidence="2">The sequence shown here is derived from an EMBL/GenBank/DDBJ whole genome shotgun (WGS) entry which is preliminary data.</text>
</comment>
<dbReference type="AlphaFoldDB" id="A0A1V4I9Z8"/>
<keyword evidence="1" id="KW-0472">Membrane</keyword>
<feature type="transmembrane region" description="Helical" evidence="1">
    <location>
        <begin position="12"/>
        <end position="35"/>
    </location>
</feature>
<evidence type="ECO:0000256" key="1">
    <source>
        <dbReference type="SAM" id="Phobius"/>
    </source>
</evidence>
<evidence type="ECO:0008006" key="4">
    <source>
        <dbReference type="Google" id="ProtNLM"/>
    </source>
</evidence>
<dbReference type="InterPro" id="IPR012902">
    <property type="entry name" value="N_methyl_site"/>
</dbReference>
<dbReference type="Proteomes" id="UP000190140">
    <property type="component" value="Unassembled WGS sequence"/>
</dbReference>
<dbReference type="Pfam" id="PF07963">
    <property type="entry name" value="N_methyl"/>
    <property type="match status" value="1"/>
</dbReference>
<reference evidence="2 3" key="1">
    <citation type="submission" date="2017-03" db="EMBL/GenBank/DDBJ databases">
        <title>Genome sequence of Clostridium thermoalcaliphilum DSM 7309.</title>
        <authorList>
            <person name="Poehlein A."/>
            <person name="Daniel R."/>
        </authorList>
    </citation>
    <scope>NUCLEOTIDE SEQUENCE [LARGE SCALE GENOMIC DNA]</scope>
    <source>
        <strain evidence="2 3">DSM 7309</strain>
    </source>
</reference>
<proteinExistence type="predicted"/>
<dbReference type="EMBL" id="MZGW01000002">
    <property type="protein sequence ID" value="OPJ56337.1"/>
    <property type="molecule type" value="Genomic_DNA"/>
</dbReference>
<protein>
    <recommendedName>
        <fullName evidence="4">Prepilin-type N-terminal cleavage/methylation domain-containing protein</fullName>
    </recommendedName>
</protein>
<keyword evidence="1" id="KW-1133">Transmembrane helix</keyword>
<dbReference type="OrthoDB" id="2970736at2"/>
<keyword evidence="1" id="KW-0812">Transmembrane</keyword>
<dbReference type="NCBIfam" id="TIGR02532">
    <property type="entry name" value="IV_pilin_GFxxxE"/>
    <property type="match status" value="1"/>
</dbReference>
<dbReference type="RefSeq" id="WP_079411349.1">
    <property type="nucleotide sequence ID" value="NZ_MZGW01000002.1"/>
</dbReference>
<evidence type="ECO:0000313" key="2">
    <source>
        <dbReference type="EMBL" id="OPJ56337.1"/>
    </source>
</evidence>